<reference evidence="5" key="1">
    <citation type="submission" date="2016-10" db="EMBL/GenBank/DDBJ databases">
        <authorList>
            <person name="Jeantristanb JTB J.-T."/>
            <person name="Ricardo R."/>
        </authorList>
    </citation>
    <scope>NUCLEOTIDE SEQUENCE [LARGE SCALE GENOMIC DNA]</scope>
</reference>
<feature type="transmembrane region" description="Helical" evidence="2">
    <location>
        <begin position="278"/>
        <end position="296"/>
    </location>
</feature>
<feature type="region of interest" description="Disordered" evidence="1">
    <location>
        <begin position="317"/>
        <end position="374"/>
    </location>
</feature>
<evidence type="ECO:0000256" key="2">
    <source>
        <dbReference type="SAM" id="Phobius"/>
    </source>
</evidence>
<dbReference type="Pfam" id="PF20152">
    <property type="entry name" value="DUF6534"/>
    <property type="match status" value="1"/>
</dbReference>
<feature type="region of interest" description="Disordered" evidence="1">
    <location>
        <begin position="1"/>
        <end position="25"/>
    </location>
</feature>
<proteinExistence type="predicted"/>
<keyword evidence="2" id="KW-0472">Membrane</keyword>
<keyword evidence="5" id="KW-1185">Reference proteome</keyword>
<name>A0A2X0L3M6_9BASI</name>
<feature type="transmembrane region" description="Helical" evidence="2">
    <location>
        <begin position="200"/>
        <end position="221"/>
    </location>
</feature>
<evidence type="ECO:0000313" key="4">
    <source>
        <dbReference type="EMBL" id="SCZ99480.1"/>
    </source>
</evidence>
<dbReference type="PANTHER" id="PTHR40465">
    <property type="entry name" value="CHROMOSOME 1, WHOLE GENOME SHOTGUN SEQUENCE"/>
    <property type="match status" value="1"/>
</dbReference>
<feature type="compositionally biased region" description="Basic and acidic residues" evidence="1">
    <location>
        <begin position="351"/>
        <end position="360"/>
    </location>
</feature>
<dbReference type="EMBL" id="FMWP01000096">
    <property type="protein sequence ID" value="SCZ99480.1"/>
    <property type="molecule type" value="Genomic_DNA"/>
</dbReference>
<keyword evidence="2" id="KW-1133">Transmembrane helix</keyword>
<feature type="transmembrane region" description="Helical" evidence="2">
    <location>
        <begin position="242"/>
        <end position="263"/>
    </location>
</feature>
<evidence type="ECO:0000313" key="5">
    <source>
        <dbReference type="Proteomes" id="UP000249723"/>
    </source>
</evidence>
<protein>
    <submittedName>
        <fullName evidence="4">BZ3500_MvSof-1268-A1-R1_Chr3-1g06031 protein</fullName>
    </submittedName>
</protein>
<dbReference type="AlphaFoldDB" id="A0A2X0L3M6"/>
<keyword evidence="2" id="KW-0812">Transmembrane</keyword>
<dbReference type="PANTHER" id="PTHR40465:SF1">
    <property type="entry name" value="DUF6534 DOMAIN-CONTAINING PROTEIN"/>
    <property type="match status" value="1"/>
</dbReference>
<dbReference type="Proteomes" id="UP000249723">
    <property type="component" value="Unassembled WGS sequence"/>
</dbReference>
<dbReference type="OrthoDB" id="2521637at2759"/>
<gene>
    <name evidence="4" type="ORF">BZ3500_MVSOF-1268-A1-R1_CHR3-1G06031</name>
</gene>
<evidence type="ECO:0000256" key="1">
    <source>
        <dbReference type="SAM" id="MobiDB-lite"/>
    </source>
</evidence>
<dbReference type="InterPro" id="IPR045339">
    <property type="entry name" value="DUF6534"/>
</dbReference>
<feature type="transmembrane region" description="Helical" evidence="2">
    <location>
        <begin position="154"/>
        <end position="180"/>
    </location>
</feature>
<sequence>MSSPSTFSTSSNSASSATAAGDAGPSDTDVLRYVATQAVATGSLGPFVLGMLLDIYLGGFALSLFLRYVRSSAWTADGWRLRLLLLSAMALSLIDIGSNYWSTWHYMTSQERSTDVLYSQTIVDAFSLVPVGLVGSMIQLYLARRASSLFTNRFARIAYMTFIGLCVAMNFVAVLLYTILSFLSRSKGTEAIGPFDFNKSMGTYCWATCAVDLTITVALINQYRARMVGDKKSRTDSVMRRLIKLAIHSAMYTSTFALIGAILDFSFAFSDTRRNSTLAFQIPLCSMYLISLLVNLDSRAHLRELFAATPTLGLPIHNGIDSRDTKEGGLPSFVSGQPSPIMRRPPTSSHTSHDSGKIDMEPDATPPIGLHVIRSTSPHLNTHGLV</sequence>
<evidence type="ECO:0000259" key="3">
    <source>
        <dbReference type="Pfam" id="PF20152"/>
    </source>
</evidence>
<feature type="transmembrane region" description="Helical" evidence="2">
    <location>
        <begin position="121"/>
        <end position="142"/>
    </location>
</feature>
<organism evidence="4 5">
    <name type="scientific">Microbotryum saponariae</name>
    <dbReference type="NCBI Taxonomy" id="289078"/>
    <lineage>
        <taxon>Eukaryota</taxon>
        <taxon>Fungi</taxon>
        <taxon>Dikarya</taxon>
        <taxon>Basidiomycota</taxon>
        <taxon>Pucciniomycotina</taxon>
        <taxon>Microbotryomycetes</taxon>
        <taxon>Microbotryales</taxon>
        <taxon>Microbotryaceae</taxon>
        <taxon>Microbotryum</taxon>
    </lineage>
</organism>
<feature type="domain" description="DUF6534" evidence="3">
    <location>
        <begin position="209"/>
        <end position="301"/>
    </location>
</feature>
<feature type="transmembrane region" description="Helical" evidence="2">
    <location>
        <begin position="47"/>
        <end position="69"/>
    </location>
</feature>
<accession>A0A2X0L3M6</accession>
<feature type="transmembrane region" description="Helical" evidence="2">
    <location>
        <begin position="81"/>
        <end position="101"/>
    </location>
</feature>